<keyword evidence="9" id="KW-0030">Aminoacyl-tRNA synthetase</keyword>
<comment type="cofactor">
    <cofactor evidence="1">
        <name>Zn(2+)</name>
        <dbReference type="ChEBI" id="CHEBI:29105"/>
    </cofactor>
</comment>
<keyword evidence="4" id="KW-0479">Metal-binding</keyword>
<dbReference type="InterPro" id="IPR009080">
    <property type="entry name" value="tRNAsynth_Ia_anticodon-bd"/>
</dbReference>
<dbReference type="EC" id="6.1.1.16" evidence="2"/>
<sequence length="811" mass="90550">MAQPKWHAPPANAASRRVDISIYNSLTSGKVPFDALTETVSWYACGPTVYDDAHLGHARNYVSTDIIRRILQDYFKFDVNFVMNITDVDDKIIIAAREQHVLDQWLAGRTSVDDEVRKTTAAAFAWFVKKRLPDVSEHRVSTNYVDGFEQSYGHVLQGKSTANDGTPPGDDEAKVKRYHKEALAAVNALEAGDLDLQTFIEGASSVLKPYLDSLHGKLIDGSDHHIFTKLTKKYEQRYFEDMASLNVLPPDKLTRVTEYGPQIVEYVKRIQDNGFAYEHEELTKKVPIDEESVNENPAKAKSVYYDTSRWVASGGEYARLKPASKTDKAAQADGEGSLASKDSTFKRSTADFALWKASKEGEPFWESSWGRGRPGWHIECSAMASDALGKQIDIHSGGIDLAFPHHDNELAQSEAYWCEKGHVDPKNQWVNYFIHMGHLSIEGQKMSKSLKNFTTIRESLATKEFTSRRLRIIFLQGAWGSGLEISKTVKETAAKWEESIENFFLNVNDLPEMKDLSLASNGTNGTASSLDGALQEAQQAFRKALKDSFDTPTAMRSIANLVSTYNTEVNSDRHVPNATSLSIARWVTEMVHIFGLDATPLQPGQIGWSGSTIPEEGNEFVEALASWRDKVRAQANDGASDAKWPILDNITTDGSPDNPYATAYAAFSQRLSKLQDVSATKAACLKESDYLRDTVLWDLDIGLEDRDGRPSLVRPLSARARRERAEAEEKAAAKVTAKAAKEKEDQEKLEKGKLSPLEMFKTDEYSEWDAEGMPTKDKEGKEIAKSASKKLKKRWEVQKKAHEVWLKSPAA</sequence>
<feature type="domain" description="tRNA synthetases class I catalytic" evidence="12">
    <location>
        <begin position="38"/>
        <end position="492"/>
    </location>
</feature>
<dbReference type="OrthoDB" id="438179at2759"/>
<dbReference type="GO" id="GO:0004817">
    <property type="term" value="F:cysteine-tRNA ligase activity"/>
    <property type="evidence" value="ECO:0007669"/>
    <property type="project" value="UniProtKB-EC"/>
</dbReference>
<dbReference type="FunCoup" id="A0A1V8TV24">
    <property type="interactions" value="1742"/>
</dbReference>
<dbReference type="Gene3D" id="1.20.120.1910">
    <property type="entry name" value="Cysteine-tRNA ligase, C-terminal anti-codon recognition domain"/>
    <property type="match status" value="1"/>
</dbReference>
<name>A0A1V8TV24_9PEZI</name>
<reference evidence="14" key="1">
    <citation type="submission" date="2017-03" db="EMBL/GenBank/DDBJ databases">
        <title>Genomes of endolithic fungi from Antarctica.</title>
        <authorList>
            <person name="Coleine C."/>
            <person name="Masonjones S."/>
            <person name="Stajich J.E."/>
        </authorList>
    </citation>
    <scope>NUCLEOTIDE SEQUENCE [LARGE SCALE GENOMIC DNA]</scope>
    <source>
        <strain evidence="14">CCFEE 5527</strain>
    </source>
</reference>
<keyword evidence="5" id="KW-0547">Nucleotide-binding</keyword>
<dbReference type="PANTHER" id="PTHR10890:SF3">
    <property type="entry name" value="CYSTEINE--TRNA LIGASE, CYTOPLASMIC"/>
    <property type="match status" value="1"/>
</dbReference>
<dbReference type="EMBL" id="NAJO01000001">
    <property type="protein sequence ID" value="OQO15208.1"/>
    <property type="molecule type" value="Genomic_DNA"/>
</dbReference>
<dbReference type="HAMAP" id="MF_00041">
    <property type="entry name" value="Cys_tRNA_synth"/>
    <property type="match status" value="1"/>
</dbReference>
<dbReference type="GO" id="GO:0005737">
    <property type="term" value="C:cytoplasm"/>
    <property type="evidence" value="ECO:0007669"/>
    <property type="project" value="TreeGrafter"/>
</dbReference>
<evidence type="ECO:0000256" key="7">
    <source>
        <dbReference type="ARBA" id="ARBA00022840"/>
    </source>
</evidence>
<dbReference type="AlphaFoldDB" id="A0A1V8TV24"/>
<keyword evidence="6" id="KW-0862">Zinc</keyword>
<dbReference type="PRINTS" id="PR00983">
    <property type="entry name" value="TRNASYNTHCYS"/>
</dbReference>
<feature type="region of interest" description="Disordered" evidence="11">
    <location>
        <begin position="765"/>
        <end position="792"/>
    </location>
</feature>
<dbReference type="SUPFAM" id="SSF47323">
    <property type="entry name" value="Anticodon-binding domain of a subclass of class I aminoacyl-tRNA synthetases"/>
    <property type="match status" value="1"/>
</dbReference>
<proteinExistence type="inferred from homology"/>
<dbReference type="Pfam" id="PF01406">
    <property type="entry name" value="tRNA-synt_1e"/>
    <property type="match status" value="1"/>
</dbReference>
<dbReference type="InterPro" id="IPR032678">
    <property type="entry name" value="tRNA-synt_1_cat_dom"/>
</dbReference>
<dbReference type="GO" id="GO:0005524">
    <property type="term" value="F:ATP binding"/>
    <property type="evidence" value="ECO:0007669"/>
    <property type="project" value="UniProtKB-KW"/>
</dbReference>
<dbReference type="SUPFAM" id="SSF52374">
    <property type="entry name" value="Nucleotidylyl transferase"/>
    <property type="match status" value="1"/>
</dbReference>
<protein>
    <recommendedName>
        <fullName evidence="2">cysteine--tRNA ligase</fullName>
        <ecNumber evidence="2">6.1.1.16</ecNumber>
    </recommendedName>
    <alternativeName>
        <fullName evidence="10">Cysteinyl-tRNA synthetase</fullName>
    </alternativeName>
</protein>
<evidence type="ECO:0000256" key="3">
    <source>
        <dbReference type="ARBA" id="ARBA00022598"/>
    </source>
</evidence>
<keyword evidence="8" id="KW-0648">Protein biosynthesis</keyword>
<dbReference type="InterPro" id="IPR024909">
    <property type="entry name" value="Cys-tRNA/MSH_ligase"/>
</dbReference>
<dbReference type="InterPro" id="IPR015803">
    <property type="entry name" value="Cys-tRNA-ligase"/>
</dbReference>
<evidence type="ECO:0000256" key="11">
    <source>
        <dbReference type="SAM" id="MobiDB-lite"/>
    </source>
</evidence>
<dbReference type="GO" id="GO:0046872">
    <property type="term" value="F:metal ion binding"/>
    <property type="evidence" value="ECO:0007669"/>
    <property type="project" value="UniProtKB-KW"/>
</dbReference>
<keyword evidence="7" id="KW-0067">ATP-binding</keyword>
<dbReference type="STRING" id="1507870.A0A1V8TV24"/>
<dbReference type="Proteomes" id="UP000192596">
    <property type="component" value="Unassembled WGS sequence"/>
</dbReference>
<evidence type="ECO:0000256" key="6">
    <source>
        <dbReference type="ARBA" id="ARBA00022833"/>
    </source>
</evidence>
<dbReference type="NCBIfam" id="TIGR00435">
    <property type="entry name" value="cysS"/>
    <property type="match status" value="1"/>
</dbReference>
<feature type="compositionally biased region" description="Basic and acidic residues" evidence="11">
    <location>
        <begin position="774"/>
        <end position="784"/>
    </location>
</feature>
<keyword evidence="14" id="KW-1185">Reference proteome</keyword>
<evidence type="ECO:0000256" key="9">
    <source>
        <dbReference type="ARBA" id="ARBA00023146"/>
    </source>
</evidence>
<keyword evidence="3" id="KW-0436">Ligase</keyword>
<evidence type="ECO:0000256" key="10">
    <source>
        <dbReference type="ARBA" id="ARBA00031499"/>
    </source>
</evidence>
<gene>
    <name evidence="13" type="ORF">B0A48_00591</name>
</gene>
<feature type="region of interest" description="Disordered" evidence="11">
    <location>
        <begin position="322"/>
        <end position="341"/>
    </location>
</feature>
<evidence type="ECO:0000256" key="5">
    <source>
        <dbReference type="ARBA" id="ARBA00022741"/>
    </source>
</evidence>
<organism evidence="13 14">
    <name type="scientific">Cryoendolithus antarcticus</name>
    <dbReference type="NCBI Taxonomy" id="1507870"/>
    <lineage>
        <taxon>Eukaryota</taxon>
        <taxon>Fungi</taxon>
        <taxon>Dikarya</taxon>
        <taxon>Ascomycota</taxon>
        <taxon>Pezizomycotina</taxon>
        <taxon>Dothideomycetes</taxon>
        <taxon>Dothideomycetidae</taxon>
        <taxon>Cladosporiales</taxon>
        <taxon>Cladosporiaceae</taxon>
        <taxon>Cryoendolithus</taxon>
    </lineage>
</organism>
<evidence type="ECO:0000259" key="12">
    <source>
        <dbReference type="Pfam" id="PF01406"/>
    </source>
</evidence>
<dbReference type="CDD" id="cd00672">
    <property type="entry name" value="CysRS_core"/>
    <property type="match status" value="1"/>
</dbReference>
<evidence type="ECO:0000256" key="1">
    <source>
        <dbReference type="ARBA" id="ARBA00001947"/>
    </source>
</evidence>
<evidence type="ECO:0000256" key="4">
    <source>
        <dbReference type="ARBA" id="ARBA00022723"/>
    </source>
</evidence>
<dbReference type="InterPro" id="IPR014729">
    <property type="entry name" value="Rossmann-like_a/b/a_fold"/>
</dbReference>
<comment type="caution">
    <text evidence="13">The sequence shown here is derived from an EMBL/GenBank/DDBJ whole genome shotgun (WGS) entry which is preliminary data.</text>
</comment>
<evidence type="ECO:0000313" key="13">
    <source>
        <dbReference type="EMBL" id="OQO15208.1"/>
    </source>
</evidence>
<dbReference type="InParanoid" id="A0A1V8TV24"/>
<evidence type="ECO:0000256" key="2">
    <source>
        <dbReference type="ARBA" id="ARBA00012832"/>
    </source>
</evidence>
<evidence type="ECO:0000313" key="14">
    <source>
        <dbReference type="Proteomes" id="UP000192596"/>
    </source>
</evidence>
<dbReference type="PANTHER" id="PTHR10890">
    <property type="entry name" value="CYSTEINYL-TRNA SYNTHETASE"/>
    <property type="match status" value="1"/>
</dbReference>
<evidence type="ECO:0000256" key="8">
    <source>
        <dbReference type="ARBA" id="ARBA00022917"/>
    </source>
</evidence>
<accession>A0A1V8TV24</accession>
<dbReference type="Gene3D" id="3.40.50.620">
    <property type="entry name" value="HUPs"/>
    <property type="match status" value="1"/>
</dbReference>
<dbReference type="GO" id="GO:0006423">
    <property type="term" value="P:cysteinyl-tRNA aminoacylation"/>
    <property type="evidence" value="ECO:0007669"/>
    <property type="project" value="InterPro"/>
</dbReference>